<protein>
    <submittedName>
        <fullName evidence="1">Uncharacterized protein</fullName>
    </submittedName>
</protein>
<dbReference type="Gene3D" id="3.30.70.1820">
    <property type="entry name" value="L1 transposable element, RRM domain"/>
    <property type="match status" value="1"/>
</dbReference>
<reference evidence="1" key="1">
    <citation type="journal article" date="2023" name="Front. Mar. Sci.">
        <title>A new Merluccius polli reference genome to investigate the effects of global change in West African waters.</title>
        <authorList>
            <person name="Mateo J.L."/>
            <person name="Blanco-Fernandez C."/>
            <person name="Garcia-Vazquez E."/>
            <person name="Machado-Schiaffino G."/>
        </authorList>
    </citation>
    <scope>NUCLEOTIDE SEQUENCE</scope>
    <source>
        <strain evidence="1">C29</strain>
        <tissue evidence="1">Fin</tissue>
    </source>
</reference>
<gene>
    <name evidence="1" type="ORF">N1851_002112</name>
</gene>
<evidence type="ECO:0000313" key="2">
    <source>
        <dbReference type="Proteomes" id="UP001174136"/>
    </source>
</evidence>
<dbReference type="Proteomes" id="UP001174136">
    <property type="component" value="Unassembled WGS sequence"/>
</dbReference>
<accession>A0AA47PCH6</accession>
<keyword evidence="2" id="KW-1185">Reference proteome</keyword>
<evidence type="ECO:0000313" key="1">
    <source>
        <dbReference type="EMBL" id="KAK0155523.1"/>
    </source>
</evidence>
<organism evidence="1 2">
    <name type="scientific">Merluccius polli</name>
    <name type="common">Benguela hake</name>
    <name type="synonym">Merluccius cadenati</name>
    <dbReference type="NCBI Taxonomy" id="89951"/>
    <lineage>
        <taxon>Eukaryota</taxon>
        <taxon>Metazoa</taxon>
        <taxon>Chordata</taxon>
        <taxon>Craniata</taxon>
        <taxon>Vertebrata</taxon>
        <taxon>Euteleostomi</taxon>
        <taxon>Actinopterygii</taxon>
        <taxon>Neopterygii</taxon>
        <taxon>Teleostei</taxon>
        <taxon>Neoteleostei</taxon>
        <taxon>Acanthomorphata</taxon>
        <taxon>Zeiogadaria</taxon>
        <taxon>Gadariae</taxon>
        <taxon>Gadiformes</taxon>
        <taxon>Gadoidei</taxon>
        <taxon>Merlucciidae</taxon>
        <taxon>Merluccius</taxon>
    </lineage>
</organism>
<dbReference type="EMBL" id="JAOPHQ010000284">
    <property type="protein sequence ID" value="KAK0155523.1"/>
    <property type="molecule type" value="Genomic_DNA"/>
</dbReference>
<sequence>MRDNLLFSDIPEQTPDNPKYLIKQFMVTHLKIPADSVQNITFHRVHRKHSDRGPRPIIAKFEHFEQKELVKSKGRELKGKPFGLNDQFPREINERRKILYPILKENRNNNKRTALVVDKLYIDGQLFRNTKITPWLF</sequence>
<comment type="caution">
    <text evidence="1">The sequence shown here is derived from an EMBL/GenBank/DDBJ whole genome shotgun (WGS) entry which is preliminary data.</text>
</comment>
<proteinExistence type="predicted"/>
<name>A0AA47PCH6_MERPO</name>
<dbReference type="AlphaFoldDB" id="A0AA47PCH6"/>